<dbReference type="Proteomes" id="UP000799764">
    <property type="component" value="Unassembled WGS sequence"/>
</dbReference>
<feature type="compositionally biased region" description="Basic residues" evidence="1">
    <location>
        <begin position="1"/>
        <end position="11"/>
    </location>
</feature>
<proteinExistence type="predicted"/>
<evidence type="ECO:0000256" key="1">
    <source>
        <dbReference type="SAM" id="MobiDB-lite"/>
    </source>
</evidence>
<evidence type="ECO:0000313" key="2">
    <source>
        <dbReference type="EMBL" id="KAF2447050.1"/>
    </source>
</evidence>
<evidence type="ECO:0000313" key="3">
    <source>
        <dbReference type="Proteomes" id="UP000799764"/>
    </source>
</evidence>
<protein>
    <submittedName>
        <fullName evidence="2">Uncharacterized protein</fullName>
    </submittedName>
</protein>
<name>A0A9P4UEF0_9PLEO</name>
<comment type="caution">
    <text evidence="2">The sequence shown here is derived from an EMBL/GenBank/DDBJ whole genome shotgun (WGS) entry which is preliminary data.</text>
</comment>
<dbReference type="AlphaFoldDB" id="A0A9P4UEF0"/>
<feature type="region of interest" description="Disordered" evidence="1">
    <location>
        <begin position="1"/>
        <end position="85"/>
    </location>
</feature>
<sequence length="85" mass="9426">MRSVHHTHAHTSHPPMHSDATSGTPTPHQSCEASRKLALIPARRQVSERDGGDRKQPSEPMRPAKSTCRQRLPVPTVTAARERFA</sequence>
<accession>A0A9P4UEF0</accession>
<feature type="compositionally biased region" description="Polar residues" evidence="1">
    <location>
        <begin position="19"/>
        <end position="32"/>
    </location>
</feature>
<dbReference type="EMBL" id="MU001497">
    <property type="protein sequence ID" value="KAF2447050.1"/>
    <property type="molecule type" value="Genomic_DNA"/>
</dbReference>
<feature type="compositionally biased region" description="Basic and acidic residues" evidence="1">
    <location>
        <begin position="45"/>
        <end position="57"/>
    </location>
</feature>
<gene>
    <name evidence="2" type="ORF">P171DRAFT_244272</name>
</gene>
<keyword evidence="3" id="KW-1185">Reference proteome</keyword>
<organism evidence="2 3">
    <name type="scientific">Karstenula rhodostoma CBS 690.94</name>
    <dbReference type="NCBI Taxonomy" id="1392251"/>
    <lineage>
        <taxon>Eukaryota</taxon>
        <taxon>Fungi</taxon>
        <taxon>Dikarya</taxon>
        <taxon>Ascomycota</taxon>
        <taxon>Pezizomycotina</taxon>
        <taxon>Dothideomycetes</taxon>
        <taxon>Pleosporomycetidae</taxon>
        <taxon>Pleosporales</taxon>
        <taxon>Massarineae</taxon>
        <taxon>Didymosphaeriaceae</taxon>
        <taxon>Karstenula</taxon>
    </lineage>
</organism>
<reference evidence="2" key="1">
    <citation type="journal article" date="2020" name="Stud. Mycol.">
        <title>101 Dothideomycetes genomes: a test case for predicting lifestyles and emergence of pathogens.</title>
        <authorList>
            <person name="Haridas S."/>
            <person name="Albert R."/>
            <person name="Binder M."/>
            <person name="Bloem J."/>
            <person name="Labutti K."/>
            <person name="Salamov A."/>
            <person name="Andreopoulos B."/>
            <person name="Baker S."/>
            <person name="Barry K."/>
            <person name="Bills G."/>
            <person name="Bluhm B."/>
            <person name="Cannon C."/>
            <person name="Castanera R."/>
            <person name="Culley D."/>
            <person name="Daum C."/>
            <person name="Ezra D."/>
            <person name="Gonzalez J."/>
            <person name="Henrissat B."/>
            <person name="Kuo A."/>
            <person name="Liang C."/>
            <person name="Lipzen A."/>
            <person name="Lutzoni F."/>
            <person name="Magnuson J."/>
            <person name="Mondo S."/>
            <person name="Nolan M."/>
            <person name="Ohm R."/>
            <person name="Pangilinan J."/>
            <person name="Park H.-J."/>
            <person name="Ramirez L."/>
            <person name="Alfaro M."/>
            <person name="Sun H."/>
            <person name="Tritt A."/>
            <person name="Yoshinaga Y."/>
            <person name="Zwiers L.-H."/>
            <person name="Turgeon B."/>
            <person name="Goodwin S."/>
            <person name="Spatafora J."/>
            <person name="Crous P."/>
            <person name="Grigoriev I."/>
        </authorList>
    </citation>
    <scope>NUCLEOTIDE SEQUENCE</scope>
    <source>
        <strain evidence="2">CBS 690.94</strain>
    </source>
</reference>